<organism evidence="1 2">
    <name type="scientific">Punica granatum</name>
    <name type="common">Pomegranate</name>
    <dbReference type="NCBI Taxonomy" id="22663"/>
    <lineage>
        <taxon>Eukaryota</taxon>
        <taxon>Viridiplantae</taxon>
        <taxon>Streptophyta</taxon>
        <taxon>Embryophyta</taxon>
        <taxon>Tracheophyta</taxon>
        <taxon>Spermatophyta</taxon>
        <taxon>Magnoliopsida</taxon>
        <taxon>eudicotyledons</taxon>
        <taxon>Gunneridae</taxon>
        <taxon>Pentapetalae</taxon>
        <taxon>rosids</taxon>
        <taxon>malvids</taxon>
        <taxon>Myrtales</taxon>
        <taxon>Lythraceae</taxon>
        <taxon>Punica</taxon>
    </lineage>
</organism>
<sequence>MEDAGGREGSVPGWSQSLSWDYNELTQDSKLAARPMSTDTIAKMLLLSTPPELLVSPHRSYPNHYAAATTSPRAPQAQQYMVLPLQSYCSCWCGLATCCGDPKCLAARLGL</sequence>
<reference evidence="1 2" key="1">
    <citation type="submission" date="2017-11" db="EMBL/GenBank/DDBJ databases">
        <title>De-novo sequencing of pomegranate (Punica granatum L.) genome.</title>
        <authorList>
            <person name="Akparov Z."/>
            <person name="Amiraslanov A."/>
            <person name="Hajiyeva S."/>
            <person name="Abbasov M."/>
            <person name="Kaur K."/>
            <person name="Hamwieh A."/>
            <person name="Solovyev V."/>
            <person name="Salamov A."/>
            <person name="Braich B."/>
            <person name="Kosarev P."/>
            <person name="Mahmoud A."/>
            <person name="Hajiyev E."/>
            <person name="Babayeva S."/>
            <person name="Izzatullayeva V."/>
            <person name="Mammadov A."/>
            <person name="Mammadov A."/>
            <person name="Sharifova S."/>
            <person name="Ojaghi J."/>
            <person name="Eynullazada K."/>
            <person name="Bayramov B."/>
            <person name="Abdulazimova A."/>
            <person name="Shahmuradov I."/>
        </authorList>
    </citation>
    <scope>NUCLEOTIDE SEQUENCE [LARGE SCALE GENOMIC DNA]</scope>
    <source>
        <strain evidence="2">cv. AG2017</strain>
        <tissue evidence="1">Leaf</tissue>
    </source>
</reference>
<evidence type="ECO:0000313" key="1">
    <source>
        <dbReference type="EMBL" id="PKI34816.1"/>
    </source>
</evidence>
<dbReference type="AlphaFoldDB" id="A0A2I0HU85"/>
<protein>
    <submittedName>
        <fullName evidence="1">Uncharacterized protein</fullName>
    </submittedName>
</protein>
<gene>
    <name evidence="1" type="ORF">CRG98_044792</name>
</gene>
<keyword evidence="2" id="KW-1185">Reference proteome</keyword>
<dbReference type="EMBL" id="PGOL01005601">
    <property type="protein sequence ID" value="PKI34816.1"/>
    <property type="molecule type" value="Genomic_DNA"/>
</dbReference>
<dbReference type="Proteomes" id="UP000233551">
    <property type="component" value="Unassembled WGS sequence"/>
</dbReference>
<accession>A0A2I0HU85</accession>
<evidence type="ECO:0000313" key="2">
    <source>
        <dbReference type="Proteomes" id="UP000233551"/>
    </source>
</evidence>
<name>A0A2I0HU85_PUNGR</name>
<comment type="caution">
    <text evidence="1">The sequence shown here is derived from an EMBL/GenBank/DDBJ whole genome shotgun (WGS) entry which is preliminary data.</text>
</comment>
<proteinExistence type="predicted"/>